<dbReference type="EMBL" id="AP022642">
    <property type="protein sequence ID" value="BCA26512.1"/>
    <property type="molecule type" value="Genomic_DNA"/>
</dbReference>
<evidence type="ECO:0000313" key="1">
    <source>
        <dbReference type="EMBL" id="BCA26512.1"/>
    </source>
</evidence>
<sequence>MAARPKMRTKAAEPISTGAFMRRDGVEAWVEVFTGFPLRGWSRVSASGISFNADSGIRVRVRERGWGSF</sequence>
<dbReference type="Proteomes" id="UP000501237">
    <property type="component" value="Chromosome"/>
</dbReference>
<dbReference type="AlphaFoldDB" id="A0A679GCB5"/>
<evidence type="ECO:0000313" key="2">
    <source>
        <dbReference type="Proteomes" id="UP000501237"/>
    </source>
</evidence>
<dbReference type="KEGG" id="poj:PtoMrB4_04890"/>
<reference evidence="1 2" key="1">
    <citation type="journal article" date="2020" name="Microbiol. Resour. Announc.">
        <title>Complete genome sequence of Pseudomonas otitidis strain MrB4, isolated from Lake Biwa in Japan.</title>
        <authorList>
            <person name="Miyazaki K."/>
            <person name="Hase E."/>
            <person name="Maruya T."/>
        </authorList>
    </citation>
    <scope>NUCLEOTIDE SEQUENCE [LARGE SCALE GENOMIC DNA]</scope>
    <source>
        <strain evidence="1 2">MrB4</strain>
    </source>
</reference>
<protein>
    <submittedName>
        <fullName evidence="1">Uncharacterized protein</fullName>
    </submittedName>
</protein>
<name>A0A679GCB5_9GAMM</name>
<proteinExistence type="predicted"/>
<organism evidence="1 2">
    <name type="scientific">Metapseudomonas otitidis</name>
    <dbReference type="NCBI Taxonomy" id="319939"/>
    <lineage>
        <taxon>Bacteria</taxon>
        <taxon>Pseudomonadati</taxon>
        <taxon>Pseudomonadota</taxon>
        <taxon>Gammaproteobacteria</taxon>
        <taxon>Pseudomonadales</taxon>
        <taxon>Pseudomonadaceae</taxon>
        <taxon>Metapseudomonas</taxon>
    </lineage>
</organism>
<gene>
    <name evidence="1" type="ORF">PtoMrB4_04890</name>
</gene>
<accession>A0A679GCB5</accession>